<sequence length="198" mass="21493">MPLGQRSQHMVICGDDGLAHRLAVELDAVCGEAVTVVLPSRRDQHGADIAALHRDPHSPVELIVAPGPDERTLRAAGVERAAALALTYADDQVNMTAALLARGLNPSIRLVIRMYHRERGRHLERLLDRAAGVQGESDASTAVPELVAAAAVGEGHTLQVEGKVFRGARERPGERGQRRDRRSRRHPVAARHQDRGPP</sequence>
<dbReference type="InterPro" id="IPR036291">
    <property type="entry name" value="NAD(P)-bd_dom_sf"/>
</dbReference>
<proteinExistence type="predicted"/>
<dbReference type="Pfam" id="PF02254">
    <property type="entry name" value="TrkA_N"/>
    <property type="match status" value="1"/>
</dbReference>
<feature type="domain" description="RCK N-terminal" evidence="2">
    <location>
        <begin position="7"/>
        <end position="131"/>
    </location>
</feature>
<dbReference type="InterPro" id="IPR050721">
    <property type="entry name" value="Trk_Ktr_HKT_K-transport"/>
</dbReference>
<dbReference type="PANTHER" id="PTHR43833:SF9">
    <property type="entry name" value="POTASSIUM CHANNEL PROTEIN YUGO-RELATED"/>
    <property type="match status" value="1"/>
</dbReference>
<dbReference type="Gene3D" id="3.40.50.720">
    <property type="entry name" value="NAD(P)-binding Rossmann-like Domain"/>
    <property type="match status" value="1"/>
</dbReference>
<feature type="compositionally biased region" description="Basic and acidic residues" evidence="1">
    <location>
        <begin position="164"/>
        <end position="177"/>
    </location>
</feature>
<dbReference type="PROSITE" id="PS51201">
    <property type="entry name" value="RCK_N"/>
    <property type="match status" value="1"/>
</dbReference>
<dbReference type="PANTHER" id="PTHR43833">
    <property type="entry name" value="POTASSIUM CHANNEL PROTEIN 2-RELATED-RELATED"/>
    <property type="match status" value="1"/>
</dbReference>
<evidence type="ECO:0000259" key="2">
    <source>
        <dbReference type="PROSITE" id="PS51201"/>
    </source>
</evidence>
<dbReference type="RefSeq" id="WP_398434620.1">
    <property type="nucleotide sequence ID" value="NZ_JBIRFH010000003.1"/>
</dbReference>
<keyword evidence="4" id="KW-1185">Reference proteome</keyword>
<dbReference type="InterPro" id="IPR003148">
    <property type="entry name" value="RCK_N"/>
</dbReference>
<evidence type="ECO:0000313" key="4">
    <source>
        <dbReference type="Proteomes" id="UP001622594"/>
    </source>
</evidence>
<dbReference type="EMBL" id="CP108188">
    <property type="protein sequence ID" value="WTR74489.1"/>
    <property type="molecule type" value="Genomic_DNA"/>
</dbReference>
<organism evidence="3 4">
    <name type="scientific">Streptomyces zaomyceticus</name>
    <dbReference type="NCBI Taxonomy" id="68286"/>
    <lineage>
        <taxon>Bacteria</taxon>
        <taxon>Bacillati</taxon>
        <taxon>Actinomycetota</taxon>
        <taxon>Actinomycetes</taxon>
        <taxon>Kitasatosporales</taxon>
        <taxon>Streptomycetaceae</taxon>
        <taxon>Streptomyces</taxon>
    </lineage>
</organism>
<dbReference type="Proteomes" id="UP001622594">
    <property type="component" value="Chromosome"/>
</dbReference>
<evidence type="ECO:0000256" key="1">
    <source>
        <dbReference type="SAM" id="MobiDB-lite"/>
    </source>
</evidence>
<reference evidence="3 4" key="1">
    <citation type="submission" date="2022-10" db="EMBL/GenBank/DDBJ databases">
        <title>The complete genomes of actinobacterial strains from the NBC collection.</title>
        <authorList>
            <person name="Joergensen T.S."/>
            <person name="Alvarez Arevalo M."/>
            <person name="Sterndorff E.B."/>
            <person name="Faurdal D."/>
            <person name="Vuksanovic O."/>
            <person name="Mourched A.-S."/>
            <person name="Charusanti P."/>
            <person name="Shaw S."/>
            <person name="Blin K."/>
            <person name="Weber T."/>
        </authorList>
    </citation>
    <scope>NUCLEOTIDE SEQUENCE [LARGE SCALE GENOMIC DNA]</scope>
    <source>
        <strain evidence="3 4">NBC_00123</strain>
    </source>
</reference>
<evidence type="ECO:0000313" key="3">
    <source>
        <dbReference type="EMBL" id="WTR74489.1"/>
    </source>
</evidence>
<accession>A0ABZ1LJ43</accession>
<protein>
    <submittedName>
        <fullName evidence="3">NAD-binding protein</fullName>
    </submittedName>
</protein>
<feature type="compositionally biased region" description="Basic residues" evidence="1">
    <location>
        <begin position="178"/>
        <end position="189"/>
    </location>
</feature>
<dbReference type="SUPFAM" id="SSF51735">
    <property type="entry name" value="NAD(P)-binding Rossmann-fold domains"/>
    <property type="match status" value="1"/>
</dbReference>
<feature type="region of interest" description="Disordered" evidence="1">
    <location>
        <begin position="164"/>
        <end position="198"/>
    </location>
</feature>
<gene>
    <name evidence="3" type="ORF">OG814_36995</name>
</gene>
<name>A0ABZ1LJ43_9ACTN</name>